<accession>A0A382IYA6</accession>
<dbReference type="AlphaFoldDB" id="A0A382IYA6"/>
<gene>
    <name evidence="1" type="ORF">METZ01_LOCUS256405</name>
</gene>
<protein>
    <submittedName>
        <fullName evidence="1">Uncharacterized protein</fullName>
    </submittedName>
</protein>
<reference evidence="1" key="1">
    <citation type="submission" date="2018-05" db="EMBL/GenBank/DDBJ databases">
        <authorList>
            <person name="Lanie J.A."/>
            <person name="Ng W.-L."/>
            <person name="Kazmierczak K.M."/>
            <person name="Andrzejewski T.M."/>
            <person name="Davidsen T.M."/>
            <person name="Wayne K.J."/>
            <person name="Tettelin H."/>
            <person name="Glass J.I."/>
            <person name="Rusch D."/>
            <person name="Podicherti R."/>
            <person name="Tsui H.-C.T."/>
            <person name="Winkler M.E."/>
        </authorList>
    </citation>
    <scope>NUCLEOTIDE SEQUENCE</scope>
</reference>
<organism evidence="1">
    <name type="scientific">marine metagenome</name>
    <dbReference type="NCBI Taxonomy" id="408172"/>
    <lineage>
        <taxon>unclassified sequences</taxon>
        <taxon>metagenomes</taxon>
        <taxon>ecological metagenomes</taxon>
    </lineage>
</organism>
<sequence>MTLEDPLFVVLLLEFDQRLTELFNRGKGADPQ</sequence>
<evidence type="ECO:0000313" key="1">
    <source>
        <dbReference type="EMBL" id="SVC03551.1"/>
    </source>
</evidence>
<dbReference type="EMBL" id="UINC01069850">
    <property type="protein sequence ID" value="SVC03551.1"/>
    <property type="molecule type" value="Genomic_DNA"/>
</dbReference>
<name>A0A382IYA6_9ZZZZ</name>
<proteinExistence type="predicted"/>